<reference evidence="2" key="1">
    <citation type="submission" date="2020-05" db="EMBL/GenBank/DDBJ databases">
        <authorList>
            <person name="Chiriac C."/>
            <person name="Salcher M."/>
            <person name="Ghai R."/>
            <person name="Kavagutti S V."/>
        </authorList>
    </citation>
    <scope>NUCLEOTIDE SEQUENCE</scope>
</reference>
<feature type="transmembrane region" description="Helical" evidence="1">
    <location>
        <begin position="343"/>
        <end position="364"/>
    </location>
</feature>
<accession>A0A6J6PXZ1</accession>
<dbReference type="AlphaFoldDB" id="A0A6J6PXZ1"/>
<feature type="transmembrane region" description="Helical" evidence="1">
    <location>
        <begin position="317"/>
        <end position="337"/>
    </location>
</feature>
<feature type="transmembrane region" description="Helical" evidence="1">
    <location>
        <begin position="101"/>
        <end position="117"/>
    </location>
</feature>
<sequence length="382" mass="41730">MLKRRTPAPGALELLYDLFFVAAVVVLSFGYSHDPTLANLAWIAMVFTLIWAVWVATTLVLNLLGRDSAVIRTLVIGQILLLIAAVSAADGIYEHTMVTGPLYSVTLLLLAGIHWKAQQLKPQLRSFSIIRIWACVAAALVFAFSPWYPDPGYLLLWLLGLIILISPAFRTQSLESLGLDTKKLAERLGIFTVIMLGESFVKTSLTATESKLVGLEIECVLGTIMIVLSIWWLYFANVPAEGEVTGRTAHRFWTIVHLPLHIGIAGIAVGATMAVLPHSSHTDEANSTWTLVLSVGLVLISLAAIEFLANDRDSRRAGALFLGAAVLSGVFGIFSARRDYLDSQIATLVLAGLMVLVVCCEHFLRQPEEQPEQEPEQEPSLS</sequence>
<feature type="transmembrane region" description="Helical" evidence="1">
    <location>
        <begin position="213"/>
        <end position="234"/>
    </location>
</feature>
<feature type="transmembrane region" description="Helical" evidence="1">
    <location>
        <begin position="12"/>
        <end position="31"/>
    </location>
</feature>
<dbReference type="EMBL" id="CAFAAQ010000248">
    <property type="protein sequence ID" value="CAB4824328.1"/>
    <property type="molecule type" value="Genomic_DNA"/>
</dbReference>
<organism evidence="2">
    <name type="scientific">freshwater metagenome</name>
    <dbReference type="NCBI Taxonomy" id="449393"/>
    <lineage>
        <taxon>unclassified sequences</taxon>
        <taxon>metagenomes</taxon>
        <taxon>ecological metagenomes</taxon>
    </lineage>
</organism>
<evidence type="ECO:0000256" key="1">
    <source>
        <dbReference type="SAM" id="Phobius"/>
    </source>
</evidence>
<evidence type="ECO:0000313" key="2">
    <source>
        <dbReference type="EMBL" id="CAB4703202.1"/>
    </source>
</evidence>
<feature type="transmembrane region" description="Helical" evidence="1">
    <location>
        <begin position="255"/>
        <end position="276"/>
    </location>
</feature>
<proteinExistence type="predicted"/>
<name>A0A6J6PXZ1_9ZZZZ</name>
<gene>
    <name evidence="2" type="ORF">UFOPK2582_01045</name>
    <name evidence="3" type="ORF">UFOPK3046_01915</name>
    <name evidence="4" type="ORF">UFOPK3914_01471</name>
</gene>
<dbReference type="EMBL" id="CAFBOG010000154">
    <property type="protein sequence ID" value="CAB4988683.1"/>
    <property type="molecule type" value="Genomic_DNA"/>
</dbReference>
<keyword evidence="1" id="KW-1133">Transmembrane helix</keyword>
<dbReference type="PANTHER" id="PTHR36840">
    <property type="entry name" value="BLL5714 PROTEIN"/>
    <property type="match status" value="1"/>
</dbReference>
<evidence type="ECO:0000313" key="3">
    <source>
        <dbReference type="EMBL" id="CAB4824328.1"/>
    </source>
</evidence>
<dbReference type="Pfam" id="PF06772">
    <property type="entry name" value="LtrA"/>
    <property type="match status" value="1"/>
</dbReference>
<dbReference type="InterPro" id="IPR010640">
    <property type="entry name" value="Low_temperature_requirement_A"/>
</dbReference>
<dbReference type="PANTHER" id="PTHR36840:SF1">
    <property type="entry name" value="BLL5714 PROTEIN"/>
    <property type="match status" value="1"/>
</dbReference>
<protein>
    <submittedName>
        <fullName evidence="2">Unannotated protein</fullName>
    </submittedName>
</protein>
<feature type="transmembrane region" description="Helical" evidence="1">
    <location>
        <begin position="129"/>
        <end position="148"/>
    </location>
</feature>
<keyword evidence="1" id="KW-0472">Membrane</keyword>
<dbReference type="EMBL" id="CAEZXS010000120">
    <property type="protein sequence ID" value="CAB4703202.1"/>
    <property type="molecule type" value="Genomic_DNA"/>
</dbReference>
<feature type="transmembrane region" description="Helical" evidence="1">
    <location>
        <begin position="37"/>
        <end position="62"/>
    </location>
</feature>
<keyword evidence="1" id="KW-0812">Transmembrane</keyword>
<feature type="transmembrane region" description="Helical" evidence="1">
    <location>
        <begin position="288"/>
        <end position="305"/>
    </location>
</feature>
<feature type="transmembrane region" description="Helical" evidence="1">
    <location>
        <begin position="69"/>
        <end position="89"/>
    </location>
</feature>
<evidence type="ECO:0000313" key="4">
    <source>
        <dbReference type="EMBL" id="CAB4988683.1"/>
    </source>
</evidence>